<dbReference type="PANTHER" id="PTHR22625:SF35">
    <property type="entry name" value="PLEXIN-A1"/>
    <property type="match status" value="1"/>
</dbReference>
<keyword evidence="2" id="KW-0472">Membrane</keyword>
<name>A0ABV0W1T4_9TELE</name>
<dbReference type="InterPro" id="IPR041362">
    <property type="entry name" value="TIG2_plexin"/>
</dbReference>
<evidence type="ECO:0000256" key="1">
    <source>
        <dbReference type="ARBA" id="ARBA00004370"/>
    </source>
</evidence>
<keyword evidence="6" id="KW-1185">Reference proteome</keyword>
<sequence length="96" mass="10784">YTYEGSDISDLPVDLSVVWNGNFVIDNPNNIKAHLYKCFALRDSCGMCLKANPKFECGWCVGEKKCSLRQECTPPESIWMHATTGNSRCAHPKITK</sequence>
<dbReference type="SUPFAM" id="SSF103575">
    <property type="entry name" value="Plexin repeat"/>
    <property type="match status" value="1"/>
</dbReference>
<dbReference type="SMART" id="SM00423">
    <property type="entry name" value="PSI"/>
    <property type="match status" value="1"/>
</dbReference>
<protein>
    <submittedName>
        <fullName evidence="5">Plexin-A1</fullName>
    </submittedName>
</protein>
<gene>
    <name evidence="5" type="primary">PLXNA1_4</name>
    <name evidence="5" type="ORF">XENORESO_005759</name>
</gene>
<comment type="subcellular location">
    <subcellularLocation>
        <location evidence="1">Membrane</location>
    </subcellularLocation>
</comment>
<dbReference type="Proteomes" id="UP001444071">
    <property type="component" value="Unassembled WGS sequence"/>
</dbReference>
<reference evidence="5 6" key="1">
    <citation type="submission" date="2021-06" db="EMBL/GenBank/DDBJ databases">
        <authorList>
            <person name="Palmer J.M."/>
        </authorList>
    </citation>
    <scope>NUCLEOTIDE SEQUENCE [LARGE SCALE GENOMIC DNA]</scope>
    <source>
        <strain evidence="5 6">XR_2019</strain>
        <tissue evidence="5">Muscle</tissue>
    </source>
</reference>
<dbReference type="InterPro" id="IPR031148">
    <property type="entry name" value="Plexin"/>
</dbReference>
<evidence type="ECO:0000256" key="3">
    <source>
        <dbReference type="ARBA" id="ARBA00023180"/>
    </source>
</evidence>
<comment type="caution">
    <text evidence="5">The sequence shown here is derived from an EMBL/GenBank/DDBJ whole genome shotgun (WGS) entry which is preliminary data.</text>
</comment>
<dbReference type="PANTHER" id="PTHR22625">
    <property type="entry name" value="PLEXIN"/>
    <property type="match status" value="1"/>
</dbReference>
<evidence type="ECO:0000313" key="6">
    <source>
        <dbReference type="Proteomes" id="UP001444071"/>
    </source>
</evidence>
<feature type="non-terminal residue" evidence="5">
    <location>
        <position position="96"/>
    </location>
</feature>
<feature type="domain" description="PSI" evidence="4">
    <location>
        <begin position="37"/>
        <end position="90"/>
    </location>
</feature>
<evidence type="ECO:0000313" key="5">
    <source>
        <dbReference type="EMBL" id="MEQ2263300.1"/>
    </source>
</evidence>
<dbReference type="Gene3D" id="3.30.1680.10">
    <property type="entry name" value="ligand-binding face of the semaphorins, domain 2"/>
    <property type="match status" value="1"/>
</dbReference>
<dbReference type="Pfam" id="PF01437">
    <property type="entry name" value="PSI"/>
    <property type="match status" value="1"/>
</dbReference>
<dbReference type="Pfam" id="PF18020">
    <property type="entry name" value="TIG_2"/>
    <property type="match status" value="1"/>
</dbReference>
<organism evidence="5 6">
    <name type="scientific">Xenotaenia resolanae</name>
    <dbReference type="NCBI Taxonomy" id="208358"/>
    <lineage>
        <taxon>Eukaryota</taxon>
        <taxon>Metazoa</taxon>
        <taxon>Chordata</taxon>
        <taxon>Craniata</taxon>
        <taxon>Vertebrata</taxon>
        <taxon>Euteleostomi</taxon>
        <taxon>Actinopterygii</taxon>
        <taxon>Neopterygii</taxon>
        <taxon>Teleostei</taxon>
        <taxon>Neoteleostei</taxon>
        <taxon>Acanthomorphata</taxon>
        <taxon>Ovalentaria</taxon>
        <taxon>Atherinomorphae</taxon>
        <taxon>Cyprinodontiformes</taxon>
        <taxon>Goodeidae</taxon>
        <taxon>Xenotaenia</taxon>
    </lineage>
</organism>
<dbReference type="InterPro" id="IPR016201">
    <property type="entry name" value="PSI"/>
</dbReference>
<dbReference type="InterPro" id="IPR002165">
    <property type="entry name" value="Plexin_repeat"/>
</dbReference>
<proteinExistence type="predicted"/>
<evidence type="ECO:0000259" key="4">
    <source>
        <dbReference type="SMART" id="SM00423"/>
    </source>
</evidence>
<feature type="non-terminal residue" evidence="5">
    <location>
        <position position="1"/>
    </location>
</feature>
<keyword evidence="3" id="KW-0325">Glycoprotein</keyword>
<accession>A0ABV0W1T4</accession>
<evidence type="ECO:0000256" key="2">
    <source>
        <dbReference type="ARBA" id="ARBA00023136"/>
    </source>
</evidence>
<dbReference type="EMBL" id="JAHRIM010022061">
    <property type="protein sequence ID" value="MEQ2263300.1"/>
    <property type="molecule type" value="Genomic_DNA"/>
</dbReference>